<name>A0ABN9TUB6_9DINO</name>
<proteinExistence type="predicted"/>
<feature type="compositionally biased region" description="Basic and acidic residues" evidence="1">
    <location>
        <begin position="288"/>
        <end position="327"/>
    </location>
</feature>
<evidence type="ECO:0000256" key="1">
    <source>
        <dbReference type="SAM" id="MobiDB-lite"/>
    </source>
</evidence>
<reference evidence="2" key="1">
    <citation type="submission" date="2023-10" db="EMBL/GenBank/DDBJ databases">
        <authorList>
            <person name="Chen Y."/>
            <person name="Shah S."/>
            <person name="Dougan E. K."/>
            <person name="Thang M."/>
            <person name="Chan C."/>
        </authorList>
    </citation>
    <scope>NUCLEOTIDE SEQUENCE [LARGE SCALE GENOMIC DNA]</scope>
</reference>
<evidence type="ECO:0000313" key="3">
    <source>
        <dbReference type="Proteomes" id="UP001189429"/>
    </source>
</evidence>
<gene>
    <name evidence="2" type="ORF">PCOR1329_LOCUS42012</name>
</gene>
<accession>A0ABN9TUB6</accession>
<feature type="region of interest" description="Disordered" evidence="1">
    <location>
        <begin position="26"/>
        <end position="56"/>
    </location>
</feature>
<comment type="caution">
    <text evidence="2">The sequence shown here is derived from an EMBL/GenBank/DDBJ whole genome shotgun (WGS) entry which is preliminary data.</text>
</comment>
<dbReference type="Proteomes" id="UP001189429">
    <property type="component" value="Unassembled WGS sequence"/>
</dbReference>
<keyword evidence="3" id="KW-1185">Reference proteome</keyword>
<dbReference type="EMBL" id="CAUYUJ010015049">
    <property type="protein sequence ID" value="CAK0849288.1"/>
    <property type="molecule type" value="Genomic_DNA"/>
</dbReference>
<feature type="compositionally biased region" description="Low complexity" evidence="1">
    <location>
        <begin position="262"/>
        <end position="275"/>
    </location>
</feature>
<sequence length="327" mass="34785">MLGDHLQLRGAAFARNGNGLIAATLPGKSSDTVTSARHLGTSPGAPTRPRGRPRRPSYFQGALVNLQSARGVFVSVFGSASWTFFFSVSSSPSRSTLKVLQDGPKPFRSRFGSSGSAGAPGFARSGLFRGAPRPMAPRLMGEISAWYPEEGRGYIQRTVRERTATQAEVFEVYAFLGTEVSGDPAEFATFSPVAFRFGGRNSRGQWLARRVQPLKEPGVDAAPGCGAQDLAGGAGPAGGEPEDFAEAEAKRQAKAKRKAKQESAADALPDGGAAPEGVLAPSKRRRKSDAAKVKAEVKVEVKTEVKTERLSPERAQRRSRVKAEPTD</sequence>
<organism evidence="2 3">
    <name type="scientific">Prorocentrum cordatum</name>
    <dbReference type="NCBI Taxonomy" id="2364126"/>
    <lineage>
        <taxon>Eukaryota</taxon>
        <taxon>Sar</taxon>
        <taxon>Alveolata</taxon>
        <taxon>Dinophyceae</taxon>
        <taxon>Prorocentrales</taxon>
        <taxon>Prorocentraceae</taxon>
        <taxon>Prorocentrum</taxon>
    </lineage>
</organism>
<protein>
    <submittedName>
        <fullName evidence="2">Uncharacterized protein</fullName>
    </submittedName>
</protein>
<feature type="region of interest" description="Disordered" evidence="1">
    <location>
        <begin position="218"/>
        <end position="327"/>
    </location>
</feature>
<evidence type="ECO:0000313" key="2">
    <source>
        <dbReference type="EMBL" id="CAK0849288.1"/>
    </source>
</evidence>